<feature type="region of interest" description="Disordered" evidence="2">
    <location>
        <begin position="1"/>
        <end position="221"/>
    </location>
</feature>
<feature type="compositionally biased region" description="Basic and acidic residues" evidence="2">
    <location>
        <begin position="443"/>
        <end position="453"/>
    </location>
</feature>
<feature type="compositionally biased region" description="Polar residues" evidence="2">
    <location>
        <begin position="41"/>
        <end position="59"/>
    </location>
</feature>
<feature type="compositionally biased region" description="Basic and acidic residues" evidence="2">
    <location>
        <begin position="1401"/>
        <end position="1440"/>
    </location>
</feature>
<dbReference type="InterPro" id="IPR040010">
    <property type="entry name" value="ZN608/ZN609"/>
</dbReference>
<dbReference type="PROSITE" id="PS00028">
    <property type="entry name" value="ZINC_FINGER_C2H2_1"/>
    <property type="match status" value="1"/>
</dbReference>
<dbReference type="GO" id="GO:0006357">
    <property type="term" value="P:regulation of transcription by RNA polymerase II"/>
    <property type="evidence" value="ECO:0007669"/>
    <property type="project" value="TreeGrafter"/>
</dbReference>
<dbReference type="OrthoDB" id="5863628at2759"/>
<dbReference type="PANTHER" id="PTHR21564">
    <property type="entry name" value="BRAKELESS PROTEIN"/>
    <property type="match status" value="1"/>
</dbReference>
<dbReference type="GO" id="GO:0005634">
    <property type="term" value="C:nucleus"/>
    <property type="evidence" value="ECO:0007669"/>
    <property type="project" value="TreeGrafter"/>
</dbReference>
<feature type="region of interest" description="Disordered" evidence="2">
    <location>
        <begin position="443"/>
        <end position="556"/>
    </location>
</feature>
<feature type="compositionally biased region" description="Acidic residues" evidence="2">
    <location>
        <begin position="148"/>
        <end position="199"/>
    </location>
</feature>
<evidence type="ECO:0000313" key="4">
    <source>
        <dbReference type="EMBL" id="KAJ7371533.1"/>
    </source>
</evidence>
<keyword evidence="1" id="KW-0479">Metal-binding</keyword>
<evidence type="ECO:0000256" key="2">
    <source>
        <dbReference type="SAM" id="MobiDB-lite"/>
    </source>
</evidence>
<gene>
    <name evidence="4" type="ORF">OS493_024873</name>
</gene>
<reference evidence="4" key="1">
    <citation type="submission" date="2023-01" db="EMBL/GenBank/DDBJ databases">
        <title>Genome assembly of the deep-sea coral Lophelia pertusa.</title>
        <authorList>
            <person name="Herrera S."/>
            <person name="Cordes E."/>
        </authorList>
    </citation>
    <scope>NUCLEOTIDE SEQUENCE</scope>
    <source>
        <strain evidence="4">USNM1676648</strain>
        <tissue evidence="4">Polyp</tissue>
    </source>
</reference>
<feature type="compositionally biased region" description="Basic and acidic residues" evidence="2">
    <location>
        <begin position="1034"/>
        <end position="1047"/>
    </location>
</feature>
<dbReference type="InterPro" id="IPR013087">
    <property type="entry name" value="Znf_C2H2_type"/>
</dbReference>
<feature type="compositionally biased region" description="Basic and acidic residues" evidence="2">
    <location>
        <begin position="8"/>
        <end position="20"/>
    </location>
</feature>
<feature type="region of interest" description="Disordered" evidence="2">
    <location>
        <begin position="1227"/>
        <end position="1288"/>
    </location>
</feature>
<comment type="caution">
    <text evidence="4">The sequence shown here is derived from an EMBL/GenBank/DDBJ whole genome shotgun (WGS) entry which is preliminary data.</text>
</comment>
<feature type="compositionally biased region" description="Polar residues" evidence="2">
    <location>
        <begin position="970"/>
        <end position="979"/>
    </location>
</feature>
<dbReference type="PANTHER" id="PTHR21564:SF5">
    <property type="entry name" value="SCRIBBLER, ISOFORM J"/>
    <property type="match status" value="1"/>
</dbReference>
<feature type="region of interest" description="Disordered" evidence="2">
    <location>
        <begin position="313"/>
        <end position="418"/>
    </location>
</feature>
<proteinExistence type="predicted"/>
<feature type="domain" description="C2H2-type" evidence="3">
    <location>
        <begin position="417"/>
        <end position="447"/>
    </location>
</feature>
<sequence>MTESLTSESKDLEQVEKAPQEDDINEEGDDLKNDAQRTADIASSSKIAENSENASSEVIDSSGIFPVPCKENAEGDNIPEVSHECVSLNKTTKQGRAVSRGRRKSDNKEYNQKSQGGGGRNRGRKISKSARDYENSSSNGGNSGADGNGEDNGSDDDDDDDDADEDDDDDDEDDDDEGEDDEDDDDEEESKNEDDDDDISLNGNEKNVKEIKIKQEPPDDQEEFATGLQGFMAGLDGNIPLADLLDKLPNSVCPGEENSSTPAAPAAPGVPVTLHGIVCHEIGGVLVVNIKWRNKFYCGSLMDCSRHAWASPRFPAADGGENEMKMGGKGGKGKRRQKVGSVSSSAGNANKEATPLKHKLRGRKRGVSGCPPPKQGFKGMGKRRSKNMDDDDDGPRPGKRSCTMKTTVSPQPSPTLIECPEPGCDKKYKHINGLRYHQAHAHLEESNQSDERSASTSPSPVEEFKEPDTKPGFKGRTSRVSARARSVSPSLAAAIASINERKNDALSKGGKKKEITEPSLDSTNAKEPKVSKSPVPTNEEDSAMEENSASFVESSDKCQQACEHEIRQENDILKNVVDQVKQEIDSKSVFKPVQDEQQTAVKNLEEEQVMPSKDSTDSATQLMPGSLCTTTTAVLTDETPEVVIKSEAPQSSQEVWETVIDSGFSVANGSSKSHNMEERISISQVEDMEKALSENSFSSNQPDNQISIPGMQPVDLRQAVDTGVGLINQLGIEVEDISENEEDIDPGQDSEYTDKDMTSLSCSTAVTDHKNSSGISTCIPRGLPFAAKESFLTQLQKSEVNSNKSFLSSEGLRTKLGSSFYFDVKRQNTSMEEKSNKGQDGKALLKCESKKSDLWTVQTSASENLSAQSSVSSPRNSETKLTSLEDKAVKTTSGGISMEALVSKSISRSAVESPLINSDAPSMRYKFFECRNYGDDNYDKCIRTSDVKQKGNANSKATLAPIRYPELVRNGTNSEPLQNHNDRHDSPSGSEDIRTGLNVKSRSDGKTNNKNLSVPTGNIRTRSPIPEALNRNLNHPDKARVSMETHHSTHSPSSVPSLTGSVAMHLSPRPGFDSSTQSPAGMSLSVAGSKVHSATVDRKTPSNPFQPVIVKHEFIKPTEATKGIKQEVNTPAFTQSDSKMPFLSSLSISSGEQGKPFMEPKGSFGFNESNVTRKSPIPGQGTEDHEKSYKTTARALSRPHPALISRNSSSLSPSLPVGVAHPYPRASDGGSVSNHLKVSEHKTSATVSSVTSVTYTSTSPRPLPSPVDVPTELSQPENKAKQLQTLQVPIPVGEVSPVSLKRSPGPAIHSGLPSVLSMIGPGIKTQSSVSSHPSVRPGIKSSGMSEQIRSERKSETLLRESSPYTTSKSPVPRSLAMAKPSPEGKSPQQLAPSTASYQKGRASDDSSREDSEIVIVKEEPLTYGPSKDKPVPEKERERRDFRDTTAELNFRSQEPMSAEQLRNLQFQQQLTLQQYYPPFMQAGSMSLEMLKSLSQLAYMQGMPVDPKATLAAQAQLFQNMQPEQQMQLMQLHRQMMLEQEKQVDDLIVKSKPSSHCKKQAKFTDDS</sequence>
<evidence type="ECO:0000313" key="5">
    <source>
        <dbReference type="Proteomes" id="UP001163046"/>
    </source>
</evidence>
<feature type="compositionally biased region" description="Basic and acidic residues" evidence="2">
    <location>
        <begin position="980"/>
        <end position="994"/>
    </location>
</feature>
<feature type="region of interest" description="Disordered" evidence="2">
    <location>
        <begin position="1319"/>
        <end position="1440"/>
    </location>
</feature>
<feature type="region of interest" description="Disordered" evidence="2">
    <location>
        <begin position="1162"/>
        <end position="1215"/>
    </location>
</feature>
<keyword evidence="1" id="KW-0862">Zinc</keyword>
<feature type="compositionally biased region" description="Polar residues" evidence="2">
    <location>
        <begin position="1324"/>
        <end position="1333"/>
    </location>
</feature>
<feature type="compositionally biased region" description="Low complexity" evidence="2">
    <location>
        <begin position="1244"/>
        <end position="1259"/>
    </location>
</feature>
<feature type="compositionally biased region" description="Basic and acidic residues" evidence="2">
    <location>
        <begin position="206"/>
        <end position="217"/>
    </location>
</feature>
<feature type="compositionally biased region" description="Basic and acidic residues" evidence="2">
    <location>
        <begin position="1348"/>
        <end position="1358"/>
    </location>
</feature>
<protein>
    <recommendedName>
        <fullName evidence="3">C2H2-type domain-containing protein</fullName>
    </recommendedName>
</protein>
<accession>A0A9X0CRG8</accession>
<feature type="compositionally biased region" description="Low complexity" evidence="2">
    <location>
        <begin position="478"/>
        <end position="494"/>
    </location>
</feature>
<dbReference type="PROSITE" id="PS50157">
    <property type="entry name" value="ZINC_FINGER_C2H2_2"/>
    <property type="match status" value="1"/>
</dbReference>
<name>A0A9X0CRG8_9CNID</name>
<feature type="compositionally biased region" description="Polar residues" evidence="2">
    <location>
        <begin position="1008"/>
        <end position="1021"/>
    </location>
</feature>
<dbReference type="EMBL" id="MU826845">
    <property type="protein sequence ID" value="KAJ7371533.1"/>
    <property type="molecule type" value="Genomic_DNA"/>
</dbReference>
<feature type="compositionally biased region" description="Polar residues" evidence="2">
    <location>
        <begin position="1386"/>
        <end position="1397"/>
    </location>
</feature>
<evidence type="ECO:0000259" key="3">
    <source>
        <dbReference type="PROSITE" id="PS50157"/>
    </source>
</evidence>
<keyword evidence="5" id="KW-1185">Reference proteome</keyword>
<feature type="compositionally biased region" description="Basic residues" evidence="2">
    <location>
        <begin position="356"/>
        <end position="366"/>
    </location>
</feature>
<feature type="region of interest" description="Disordered" evidence="2">
    <location>
        <begin position="969"/>
        <end position="1086"/>
    </location>
</feature>
<feature type="compositionally biased region" description="Basic and acidic residues" evidence="2">
    <location>
        <begin position="462"/>
        <end position="471"/>
    </location>
</feature>
<dbReference type="GO" id="GO:0008270">
    <property type="term" value="F:zinc ion binding"/>
    <property type="evidence" value="ECO:0007669"/>
    <property type="project" value="UniProtKB-KW"/>
</dbReference>
<organism evidence="4 5">
    <name type="scientific">Desmophyllum pertusum</name>
    <dbReference type="NCBI Taxonomy" id="174260"/>
    <lineage>
        <taxon>Eukaryota</taxon>
        <taxon>Metazoa</taxon>
        <taxon>Cnidaria</taxon>
        <taxon>Anthozoa</taxon>
        <taxon>Hexacorallia</taxon>
        <taxon>Scleractinia</taxon>
        <taxon>Caryophylliina</taxon>
        <taxon>Caryophylliidae</taxon>
        <taxon>Desmophyllum</taxon>
    </lineage>
</organism>
<keyword evidence="1" id="KW-0863">Zinc-finger</keyword>
<evidence type="ECO:0000256" key="1">
    <source>
        <dbReference type="PROSITE-ProRule" id="PRU00042"/>
    </source>
</evidence>
<dbReference type="Proteomes" id="UP001163046">
    <property type="component" value="Unassembled WGS sequence"/>
</dbReference>
<feature type="region of interest" description="Disordered" evidence="2">
    <location>
        <begin position="605"/>
        <end position="624"/>
    </location>
</feature>
<feature type="compositionally biased region" description="Polar residues" evidence="2">
    <location>
        <begin position="1272"/>
        <end position="1287"/>
    </location>
</feature>